<feature type="signal peptide" evidence="13">
    <location>
        <begin position="1"/>
        <end position="22"/>
    </location>
</feature>
<dbReference type="EnsemblPlants" id="Solyc02g092670.2.1">
    <property type="protein sequence ID" value="Solyc02g092670.2.1"/>
    <property type="gene ID" value="Solyc02g092670.2"/>
</dbReference>
<dbReference type="GO" id="GO:0006508">
    <property type="term" value="P:proteolysis"/>
    <property type="evidence" value="ECO:0007669"/>
    <property type="project" value="UniProtKB-KW"/>
</dbReference>
<dbReference type="Pfam" id="PF00082">
    <property type="entry name" value="Peptidase_S8"/>
    <property type="match status" value="2"/>
</dbReference>
<dbReference type="PRINTS" id="PR00723">
    <property type="entry name" value="SUBTILISIN"/>
</dbReference>
<dbReference type="InterPro" id="IPR037045">
    <property type="entry name" value="S8pro/Inhibitor_I9_sf"/>
</dbReference>
<evidence type="ECO:0000256" key="8">
    <source>
        <dbReference type="ARBA" id="ARBA00023145"/>
    </source>
</evidence>
<feature type="active site" description="Charge relay system" evidence="10 11">
    <location>
        <position position="1274"/>
    </location>
</feature>
<dbReference type="FunFam" id="3.50.30.30:FF:000005">
    <property type="entry name" value="subtilisin-like protease SBT1.5"/>
    <property type="match status" value="2"/>
</dbReference>
<evidence type="ECO:0000259" key="17">
    <source>
        <dbReference type="Pfam" id="PF17766"/>
    </source>
</evidence>
<organism evidence="18">
    <name type="scientific">Solanum lycopersicum</name>
    <name type="common">Tomato</name>
    <name type="synonym">Lycopersicon esculentum</name>
    <dbReference type="NCBI Taxonomy" id="4081"/>
    <lineage>
        <taxon>Eukaryota</taxon>
        <taxon>Viridiplantae</taxon>
        <taxon>Streptophyta</taxon>
        <taxon>Embryophyta</taxon>
        <taxon>Tracheophyta</taxon>
        <taxon>Spermatophyta</taxon>
        <taxon>Magnoliopsida</taxon>
        <taxon>eudicotyledons</taxon>
        <taxon>Gunneridae</taxon>
        <taxon>Pentapetalae</taxon>
        <taxon>asterids</taxon>
        <taxon>lamiids</taxon>
        <taxon>Solanales</taxon>
        <taxon>Solanaceae</taxon>
        <taxon>Solanoideae</taxon>
        <taxon>Solaneae</taxon>
        <taxon>Solanum</taxon>
        <taxon>Solanum subgen. Lycopersicon</taxon>
    </lineage>
</organism>
<evidence type="ECO:0000256" key="4">
    <source>
        <dbReference type="ARBA" id="ARBA00022670"/>
    </source>
</evidence>
<dbReference type="InterPro" id="IPR000209">
    <property type="entry name" value="Peptidase_S8/S53_dom"/>
</dbReference>
<evidence type="ECO:0000256" key="10">
    <source>
        <dbReference type="PIRSR" id="PIRSR615500-1"/>
    </source>
</evidence>
<keyword evidence="4 11" id="KW-0645">Protease</keyword>
<dbReference type="Gene3D" id="3.30.70.80">
    <property type="entry name" value="Peptidase S8 propeptide/proteinase inhibitor I9"/>
    <property type="match status" value="2"/>
</dbReference>
<dbReference type="Gene3D" id="2.60.40.2310">
    <property type="match status" value="2"/>
</dbReference>
<dbReference type="SUPFAM" id="SSF52743">
    <property type="entry name" value="Subtilisin-like"/>
    <property type="match status" value="2"/>
</dbReference>
<evidence type="ECO:0000256" key="13">
    <source>
        <dbReference type="SAM" id="SignalP"/>
    </source>
</evidence>
<evidence type="ECO:0000256" key="7">
    <source>
        <dbReference type="ARBA" id="ARBA00022825"/>
    </source>
</evidence>
<dbReference type="CDD" id="cd04852">
    <property type="entry name" value="Peptidases_S8_3"/>
    <property type="match status" value="2"/>
</dbReference>
<dbReference type="Gene3D" id="3.50.30.30">
    <property type="match status" value="2"/>
</dbReference>
<feature type="domain" description="PA" evidence="15">
    <location>
        <begin position="1101"/>
        <end position="1188"/>
    </location>
</feature>
<accession>A0A3Q7FB69</accession>
<feature type="domain" description="Inhibitor I9" evidence="16">
    <location>
        <begin position="28"/>
        <end position="103"/>
    </location>
</feature>
<dbReference type="InterPro" id="IPR023828">
    <property type="entry name" value="Peptidase_S8_Ser-AS"/>
</dbReference>
<reference evidence="18" key="1">
    <citation type="journal article" date="2012" name="Nature">
        <title>The tomato genome sequence provides insights into fleshy fruit evolution.</title>
        <authorList>
            <consortium name="Tomato Genome Consortium"/>
        </authorList>
    </citation>
    <scope>NUCLEOTIDE SEQUENCE [LARGE SCALE GENOMIC DNA]</scope>
    <source>
        <strain evidence="18">cv. Heinz 1706</strain>
    </source>
</reference>
<keyword evidence="8" id="KW-0865">Zymogen</keyword>
<evidence type="ECO:0000256" key="5">
    <source>
        <dbReference type="ARBA" id="ARBA00022729"/>
    </source>
</evidence>
<feature type="domain" description="Peptidase S8/S53" evidence="14">
    <location>
        <begin position="127"/>
        <end position="594"/>
    </location>
</feature>
<feature type="domain" description="Subtilisin-like protease fibronectin type-III" evidence="17">
    <location>
        <begin position="651"/>
        <end position="750"/>
    </location>
</feature>
<feature type="domain" description="PA" evidence="15">
    <location>
        <begin position="366"/>
        <end position="451"/>
    </location>
</feature>
<dbReference type="InterPro" id="IPR036852">
    <property type="entry name" value="Peptidase_S8/S53_dom_sf"/>
</dbReference>
<dbReference type="InterPro" id="IPR010259">
    <property type="entry name" value="S8pro/Inhibitor_I9"/>
</dbReference>
<dbReference type="FunFam" id="3.40.50.200:FF:000006">
    <property type="entry name" value="Subtilisin-like protease SBT1.5"/>
    <property type="match status" value="2"/>
</dbReference>
<dbReference type="InterPro" id="IPR003137">
    <property type="entry name" value="PA_domain"/>
</dbReference>
<feature type="active site" description="Charge relay system" evidence="10 11">
    <location>
        <position position="871"/>
    </location>
</feature>
<dbReference type="InterPro" id="IPR045051">
    <property type="entry name" value="SBT"/>
</dbReference>
<dbReference type="InterPro" id="IPR041469">
    <property type="entry name" value="Subtilisin-like_FN3"/>
</dbReference>
<proteinExistence type="inferred from homology"/>
<dbReference type="FunCoup" id="A0A3Q7FB69">
    <property type="interactions" value="50"/>
</dbReference>
<dbReference type="OMA" id="NKSYKCP"/>
<dbReference type="Pfam" id="PF02225">
    <property type="entry name" value="PA"/>
    <property type="match status" value="2"/>
</dbReference>
<evidence type="ECO:0000259" key="14">
    <source>
        <dbReference type="Pfam" id="PF00082"/>
    </source>
</evidence>
<dbReference type="InterPro" id="IPR015500">
    <property type="entry name" value="Peptidase_S8_subtilisin-rel"/>
</dbReference>
<dbReference type="FunFam" id="2.60.40.2310:FF:000001">
    <property type="entry name" value="Subtilisin-like protease SBT1.5"/>
    <property type="match status" value="1"/>
</dbReference>
<reference evidence="18" key="2">
    <citation type="submission" date="2019-01" db="UniProtKB">
        <authorList>
            <consortium name="EnsemblPlants"/>
        </authorList>
    </citation>
    <scope>IDENTIFICATION</scope>
    <source>
        <strain evidence="18">cv. Heinz 1706</strain>
    </source>
</reference>
<dbReference type="PROSITE" id="PS00138">
    <property type="entry name" value="SUBTILASE_SER"/>
    <property type="match status" value="2"/>
</dbReference>
<keyword evidence="19" id="KW-1185">Reference proteome</keyword>
<dbReference type="Gene3D" id="3.40.50.200">
    <property type="entry name" value="Peptidase S8/S53 domain"/>
    <property type="match status" value="2"/>
</dbReference>
<keyword evidence="5 13" id="KW-0732">Signal</keyword>
<evidence type="ECO:0000259" key="15">
    <source>
        <dbReference type="Pfam" id="PF02225"/>
    </source>
</evidence>
<feature type="domain" description="Peptidase S8/S53" evidence="14">
    <location>
        <begin position="864"/>
        <end position="1312"/>
    </location>
</feature>
<comment type="subcellular location">
    <subcellularLocation>
        <location evidence="1">Secreted</location>
    </subcellularLocation>
</comment>
<dbReference type="Proteomes" id="UP000004994">
    <property type="component" value="Chromosome 2"/>
</dbReference>
<evidence type="ECO:0000256" key="9">
    <source>
        <dbReference type="ARBA" id="ARBA00023180"/>
    </source>
</evidence>
<keyword evidence="7 11" id="KW-0720">Serine protease</keyword>
<feature type="compositionally biased region" description="Basic and acidic residues" evidence="12">
    <location>
        <begin position="930"/>
        <end position="945"/>
    </location>
</feature>
<evidence type="ECO:0008006" key="20">
    <source>
        <dbReference type="Google" id="ProtNLM"/>
    </source>
</evidence>
<comment type="similarity">
    <text evidence="2 11">Belongs to the peptidase S8 family.</text>
</comment>
<keyword evidence="6 11" id="KW-0378">Hydrolase</keyword>
<feature type="active site" description="Charge relay system" evidence="11">
    <location>
        <position position="135"/>
    </location>
</feature>
<evidence type="ECO:0000259" key="16">
    <source>
        <dbReference type="Pfam" id="PF05922"/>
    </source>
</evidence>
<protein>
    <recommendedName>
        <fullName evidence="20">Subtilisin-like protease SBT1.7</fullName>
    </recommendedName>
</protein>
<feature type="compositionally biased region" description="Basic and acidic residues" evidence="12">
    <location>
        <begin position="194"/>
        <end position="209"/>
    </location>
</feature>
<feature type="active site" description="Charge relay system" evidence="11">
    <location>
        <position position="536"/>
    </location>
</feature>
<feature type="region of interest" description="Disordered" evidence="12">
    <location>
        <begin position="928"/>
        <end position="950"/>
    </location>
</feature>
<evidence type="ECO:0000256" key="11">
    <source>
        <dbReference type="PROSITE-ProRule" id="PRU01240"/>
    </source>
</evidence>
<name>A0A3Q7FB69_SOLLC</name>
<keyword evidence="3" id="KW-0964">Secreted</keyword>
<feature type="active site" description="Charge relay system" evidence="10 11">
    <location>
        <position position="944"/>
    </location>
</feature>
<evidence type="ECO:0000256" key="12">
    <source>
        <dbReference type="SAM" id="MobiDB-lite"/>
    </source>
</evidence>
<evidence type="ECO:0000313" key="18">
    <source>
        <dbReference type="EnsemblPlants" id="Solyc02g092670.2.1"/>
    </source>
</evidence>
<keyword evidence="9" id="KW-0325">Glycoprotein</keyword>
<dbReference type="GO" id="GO:0048731">
    <property type="term" value="P:system development"/>
    <property type="evidence" value="ECO:0007669"/>
    <property type="project" value="UniProtKB-ARBA"/>
</dbReference>
<dbReference type="PaxDb" id="4081-Solyc02g092680.1.1"/>
<evidence type="ECO:0000313" key="19">
    <source>
        <dbReference type="Proteomes" id="UP000004994"/>
    </source>
</evidence>
<feature type="chain" id="PRO_5018657074" description="Subtilisin-like protease SBT1.7" evidence="13">
    <location>
        <begin position="23"/>
        <end position="1492"/>
    </location>
</feature>
<evidence type="ECO:0000256" key="1">
    <source>
        <dbReference type="ARBA" id="ARBA00004613"/>
    </source>
</evidence>
<dbReference type="InterPro" id="IPR034197">
    <property type="entry name" value="Peptidases_S8_3"/>
</dbReference>
<sequence>MSTYPLIVVVVVLVCLCHMSVAMEEKKTYIIHMAKSQMPATFDDHTHWYDASLKSVSESAEMIYVYNNVIHGFAARLTAQEAESLKTQPGILSVLSEVIYQLHTTRTPLFLGLDNRPDVFNDSDAMSNVIIGILDSGIWPERRSFDDTGLGPVPESWKGECESGINFSSAMCNRKLIGARYFSSGYEATLGPIDESKESKSPRDNEGHGTHTASTAAGSVVQGASLFGYASGTARGMAYRARVAVYKVCWLGKCFGPDILAGMDKAIDDNVNVLSLSLGGEHFDFYSDDVAIGAFAAMEKGIMVSCSAGNAGPNQFSLANQAPWITTVGAGTVDRDFPAYVSLGNGKNFSGVSLYAGDPLPSGMLPLVYAGNASNATNGNLCIMGTLIPEKVKGKIVLCDGGVNVRAEKGYVVKSAGGAGMIFANTNGLGLLADAHLLPAAAVGQLDGDEIKKYITSDPNPTATILFGGTMVGVQPAPILAAFSSRGPNSITPEILKPDIIAPGVNILAGWSGAVGPTGLPEDDRRVEFNIISGTSMSCPHVSGLAALLKGVHPEWSPAAIRSALMTTAYTTYRNGGALLDVATGKPSTPFGHGAGHVDPVSAVNPGLVYDINADDYLNFLCALKYSPSQINIIARRNFTCDSSKIYSVTDLNYPSFSVAFPADTGSNTIRYSRTLTNVGPSGTYKVAVTLPDSSVEIIVEPETVSFTQINEKISYSVSFTAPSKPPSTNVFGKIEWSDGTHLVTIVVLVCLCHMSVAMVEKKTYIIHMAKSQMPAIFDDHTHWYDASLKSVSESAEMIYVYKNVVHGFAARLTARQAESLETQPGILSVLPELIYQLHTTRTPLFLGLDRSVNIFPESDAMSDVIVGVLDTGVWPERKSFDDTGFGPVPDSWKGECESSNNFSSAMCNRKLVGARYFSRGYETTLGPIDESKESKSPRDDDGHGTHTASTAAGSVVQGASLFGYASGTARGMAYRARVAMYKVCWLGGCFNSDILAGMDKAIDDKVDVLSLSLGGSTPDYYKDSIAIGAFAAMEKGILVSCSAGNAGPNQFSLANQAPWITTVGAGTIDRDFPAYVSLGNGKNFSGVSLYAGDSLLNKMLPLVYAGNASNVTSGNLCMMGTLIPEKVKGKIVLCDRGISARVQKGFVVKEAGGAGMVLANTAANGEELVADAHLLPAAAVGQKAGDVIKKYLFSDPNPTAEILFGGTKVDIEPSPVVAAFSSRGPNSITPEILKPDIIAPGVNILAGWTGAVGPTGMAEDDRRVEFNIISGTSMSCPHVSGLAALIKGVHPEWSPAAIRSALMTSAYTVYKNGGALVDVATGKPSTPFDHGAGHVDPVSAVNPGLVYDINADDYLNFMCALKYTPSQINSLARRNFTCDSSKTYSVTDLNYPSFAVSFVAGSDGSNTIKYSRTLTNVGPAGTYKVTVSSPNSSVKIIVEPETLSFTQINEKKSYTVSFTAPSKSSATDVFGRIEWSDGKHVVSSPVAISWS</sequence>
<dbReference type="Gramene" id="Solyc02g092670.2.1">
    <property type="protein sequence ID" value="Solyc02g092670.2.1"/>
    <property type="gene ID" value="Solyc02g092670.2"/>
</dbReference>
<dbReference type="PROSITE" id="PS51892">
    <property type="entry name" value="SUBTILASE"/>
    <property type="match status" value="2"/>
</dbReference>
<dbReference type="CDD" id="cd02120">
    <property type="entry name" value="PA_subtilisin_like"/>
    <property type="match status" value="2"/>
</dbReference>
<dbReference type="Pfam" id="PF17766">
    <property type="entry name" value="fn3_6"/>
    <property type="match status" value="2"/>
</dbReference>
<dbReference type="GO" id="GO:0004252">
    <property type="term" value="F:serine-type endopeptidase activity"/>
    <property type="evidence" value="ECO:0000318"/>
    <property type="project" value="GO_Central"/>
</dbReference>
<feature type="region of interest" description="Disordered" evidence="12">
    <location>
        <begin position="193"/>
        <end position="214"/>
    </location>
</feature>
<evidence type="ECO:0000256" key="6">
    <source>
        <dbReference type="ARBA" id="ARBA00022801"/>
    </source>
</evidence>
<dbReference type="Pfam" id="PF05922">
    <property type="entry name" value="Inhibitor_I9"/>
    <property type="match status" value="2"/>
</dbReference>
<feature type="active site" description="Charge relay system" evidence="11">
    <location>
        <position position="208"/>
    </location>
</feature>
<evidence type="ECO:0000256" key="2">
    <source>
        <dbReference type="ARBA" id="ARBA00011073"/>
    </source>
</evidence>
<feature type="domain" description="Subtilisin-like protease fibronectin type-III" evidence="17">
    <location>
        <begin position="1389"/>
        <end position="1489"/>
    </location>
</feature>
<feature type="domain" description="Inhibitor I9" evidence="16">
    <location>
        <begin position="764"/>
        <end position="839"/>
    </location>
</feature>
<dbReference type="PANTHER" id="PTHR10795">
    <property type="entry name" value="PROPROTEIN CONVERTASE SUBTILISIN/KEXIN"/>
    <property type="match status" value="1"/>
</dbReference>
<dbReference type="InParanoid" id="A0A3Q7FB69"/>
<dbReference type="FunFam" id="3.30.70.80:FF:000003">
    <property type="entry name" value="Subtilisin-like protease SBT1.9"/>
    <property type="match status" value="2"/>
</dbReference>
<dbReference type="GO" id="GO:0005576">
    <property type="term" value="C:extracellular region"/>
    <property type="evidence" value="ECO:0000318"/>
    <property type="project" value="GO_Central"/>
</dbReference>
<evidence type="ECO:0000256" key="3">
    <source>
        <dbReference type="ARBA" id="ARBA00022525"/>
    </source>
</evidence>